<dbReference type="PANTHER" id="PTHR47184">
    <property type="entry name" value="PHOSPHATIDYLINOSITOL 3-AND 4-KINASE FAMILY PROTEIN-RELATED"/>
    <property type="match status" value="1"/>
</dbReference>
<dbReference type="EMBL" id="QGNW01000686">
    <property type="protein sequence ID" value="RVW65709.1"/>
    <property type="molecule type" value="Genomic_DNA"/>
</dbReference>
<sequence>MNELALHWHTDILNAFLKIDGDEDVVVMLQKHVLLDYQGQKQAELVQLLSARVVIAATSTFRCGPKMINELWVPLMVGENREIIHNGDRPMWMNRVSPRSMDLMHAAQYGKDNQIPQKGTALIEEKDYGLHYLETYNQNRFSCSHTPIDGLPASEETSQITLVSILWSLICCSPLMIGRWRRQNASWGGCMGIKCAGHELVLHILYHLHALMISDSVEHSSFAAVVYEKFLLAVVKSLLEKLPASDKSFSKLLGEVPLLPDSALKLLDDLCSSDVTDQHGKVLRDRERVTQGLGAVWSLILGRPLNRQACLNIALKADNFWKKYDAITCQKKQCVYGPIQVVDRENFLDKLGAIRGLWDDP</sequence>
<reference evidence="1 2" key="1">
    <citation type="journal article" date="2018" name="PLoS Genet.">
        <title>Population sequencing reveals clonal diversity and ancestral inbreeding in the grapevine cultivar Chardonnay.</title>
        <authorList>
            <person name="Roach M.J."/>
            <person name="Johnson D.L."/>
            <person name="Bohlmann J."/>
            <person name="van Vuuren H.J."/>
            <person name="Jones S.J."/>
            <person name="Pretorius I.S."/>
            <person name="Schmidt S.A."/>
            <person name="Borneman A.R."/>
        </authorList>
    </citation>
    <scope>NUCLEOTIDE SEQUENCE [LARGE SCALE GENOMIC DNA]</scope>
    <source>
        <strain evidence="2">cv. Chardonnay</strain>
        <tissue evidence="1">Leaf</tissue>
    </source>
</reference>
<gene>
    <name evidence="1" type="ORF">CK203_050203</name>
</gene>
<name>A0A438G0G8_VITVI</name>
<dbReference type="AlphaFoldDB" id="A0A438G0G8"/>
<dbReference type="Proteomes" id="UP000288805">
    <property type="component" value="Unassembled WGS sequence"/>
</dbReference>
<proteinExistence type="predicted"/>
<accession>A0A438G0G8</accession>
<organism evidence="1 2">
    <name type="scientific">Vitis vinifera</name>
    <name type="common">Grape</name>
    <dbReference type="NCBI Taxonomy" id="29760"/>
    <lineage>
        <taxon>Eukaryota</taxon>
        <taxon>Viridiplantae</taxon>
        <taxon>Streptophyta</taxon>
        <taxon>Embryophyta</taxon>
        <taxon>Tracheophyta</taxon>
        <taxon>Spermatophyta</taxon>
        <taxon>Magnoliopsida</taxon>
        <taxon>eudicotyledons</taxon>
        <taxon>Gunneridae</taxon>
        <taxon>Pentapetalae</taxon>
        <taxon>rosids</taxon>
        <taxon>Vitales</taxon>
        <taxon>Vitaceae</taxon>
        <taxon>Viteae</taxon>
        <taxon>Vitis</taxon>
    </lineage>
</organism>
<dbReference type="PANTHER" id="PTHR47184:SF3">
    <property type="entry name" value="PHOSPHATIDYLINOSITOL 3-AND 4-KINASE FAMILY PROTEIN-RELATED"/>
    <property type="match status" value="1"/>
</dbReference>
<evidence type="ECO:0000313" key="1">
    <source>
        <dbReference type="EMBL" id="RVW65709.1"/>
    </source>
</evidence>
<protein>
    <submittedName>
        <fullName evidence="1">Uncharacterized protein</fullName>
    </submittedName>
</protein>
<evidence type="ECO:0000313" key="2">
    <source>
        <dbReference type="Proteomes" id="UP000288805"/>
    </source>
</evidence>
<comment type="caution">
    <text evidence="1">The sequence shown here is derived from an EMBL/GenBank/DDBJ whole genome shotgun (WGS) entry which is preliminary data.</text>
</comment>